<feature type="compositionally biased region" description="Pro residues" evidence="1">
    <location>
        <begin position="96"/>
        <end position="105"/>
    </location>
</feature>
<evidence type="ECO:0000256" key="2">
    <source>
        <dbReference type="SAM" id="Phobius"/>
    </source>
</evidence>
<evidence type="ECO:0000313" key="3">
    <source>
        <dbReference type="EMBL" id="RRT73970.1"/>
    </source>
</evidence>
<feature type="compositionally biased region" description="Basic and acidic residues" evidence="1">
    <location>
        <begin position="48"/>
        <end position="59"/>
    </location>
</feature>
<dbReference type="PANTHER" id="PTHR48136">
    <property type="entry name" value="RUBREDOXIN-LIKE SUPERFAMILY PROTEIN"/>
    <property type="match status" value="1"/>
</dbReference>
<sequence length="311" mass="34883">MKLIPRSSKEEIQTSSQKFKYDRRKSKNEALVEGRGDLGLDGAFDEGPETRNRDHEQPQRRVVARLGVPHVARRRRDVEEEQRVREEGEASHRRQGPPPPLPPRPEGSHRNSQTSTSARLGPARRGRKKRRREEWLGCGHCHRYRLCQWIEKSIARRQWEVANDANDPQPTFSRLSYPFASSSNERPRNSEERESEKDMALQVPAGLSSTVAPSRRSIPSSPPSHAGLRGPYALRSAFFSPSLQLLLSPPSRGPAAAPRFSMSVASKQAYICRDCGFVFLLHDSLLGALPVAIAVGVAGLAGLYFYLNNVY</sequence>
<feature type="region of interest" description="Disordered" evidence="1">
    <location>
        <begin position="1"/>
        <end position="132"/>
    </location>
</feature>
<name>A0A427ACN0_ENSVE</name>
<dbReference type="Proteomes" id="UP000287651">
    <property type="component" value="Unassembled WGS sequence"/>
</dbReference>
<comment type="caution">
    <text evidence="3">The sequence shown here is derived from an EMBL/GenBank/DDBJ whole genome shotgun (WGS) entry which is preliminary data.</text>
</comment>
<dbReference type="AlphaFoldDB" id="A0A427ACN0"/>
<feature type="compositionally biased region" description="Basic residues" evidence="1">
    <location>
        <begin position="122"/>
        <end position="131"/>
    </location>
</feature>
<dbReference type="EMBL" id="AMZH03002919">
    <property type="protein sequence ID" value="RRT73970.1"/>
    <property type="molecule type" value="Genomic_DNA"/>
</dbReference>
<reference evidence="3 4" key="1">
    <citation type="journal article" date="2014" name="Agronomy (Basel)">
        <title>A Draft Genome Sequence for Ensete ventricosum, the Drought-Tolerant Tree Against Hunger.</title>
        <authorList>
            <person name="Harrison J."/>
            <person name="Moore K.A."/>
            <person name="Paszkiewicz K."/>
            <person name="Jones T."/>
            <person name="Grant M."/>
            <person name="Ambacheew D."/>
            <person name="Muzemil S."/>
            <person name="Studholme D.J."/>
        </authorList>
    </citation>
    <scope>NUCLEOTIDE SEQUENCE [LARGE SCALE GENOMIC DNA]</scope>
</reference>
<organism evidence="3 4">
    <name type="scientific">Ensete ventricosum</name>
    <name type="common">Abyssinian banana</name>
    <name type="synonym">Musa ensete</name>
    <dbReference type="NCBI Taxonomy" id="4639"/>
    <lineage>
        <taxon>Eukaryota</taxon>
        <taxon>Viridiplantae</taxon>
        <taxon>Streptophyta</taxon>
        <taxon>Embryophyta</taxon>
        <taxon>Tracheophyta</taxon>
        <taxon>Spermatophyta</taxon>
        <taxon>Magnoliopsida</taxon>
        <taxon>Liliopsida</taxon>
        <taxon>Zingiberales</taxon>
        <taxon>Musaceae</taxon>
        <taxon>Ensete</taxon>
    </lineage>
</organism>
<feature type="compositionally biased region" description="Basic and acidic residues" evidence="1">
    <location>
        <begin position="76"/>
        <end position="92"/>
    </location>
</feature>
<keyword evidence="2" id="KW-1133">Transmembrane helix</keyword>
<evidence type="ECO:0000313" key="4">
    <source>
        <dbReference type="Proteomes" id="UP000287651"/>
    </source>
</evidence>
<gene>
    <name evidence="3" type="ORF">B296_00011260</name>
</gene>
<protein>
    <submittedName>
        <fullName evidence="3">Uncharacterized protein</fullName>
    </submittedName>
</protein>
<evidence type="ECO:0000256" key="1">
    <source>
        <dbReference type="SAM" id="MobiDB-lite"/>
    </source>
</evidence>
<feature type="compositionally biased region" description="Basic and acidic residues" evidence="1">
    <location>
        <begin position="27"/>
        <end position="38"/>
    </location>
</feature>
<keyword evidence="2" id="KW-0812">Transmembrane</keyword>
<accession>A0A427ACN0</accession>
<keyword evidence="2" id="KW-0472">Membrane</keyword>
<proteinExistence type="predicted"/>
<feature type="region of interest" description="Disordered" evidence="1">
    <location>
        <begin position="164"/>
        <end position="226"/>
    </location>
</feature>
<feature type="transmembrane region" description="Helical" evidence="2">
    <location>
        <begin position="285"/>
        <end position="307"/>
    </location>
</feature>
<feature type="compositionally biased region" description="Basic and acidic residues" evidence="1">
    <location>
        <begin position="185"/>
        <end position="199"/>
    </location>
</feature>
<dbReference type="PANTHER" id="PTHR48136:SF1">
    <property type="entry name" value="RUBREDOXIN-LIKE SUPERFAMILY PROTEIN"/>
    <property type="match status" value="1"/>
</dbReference>